<evidence type="ECO:0000313" key="1">
    <source>
        <dbReference type="EMBL" id="WPY01417.1"/>
    </source>
</evidence>
<proteinExistence type="predicted"/>
<name>A0ABZ0UXR4_9RICK</name>
<dbReference type="InterPro" id="IPR011004">
    <property type="entry name" value="Trimer_LpxA-like_sf"/>
</dbReference>
<dbReference type="PANTHER" id="PTHR13061">
    <property type="entry name" value="DYNACTIN SUBUNIT P25"/>
    <property type="match status" value="1"/>
</dbReference>
<dbReference type="Gene3D" id="2.160.10.10">
    <property type="entry name" value="Hexapeptide repeat proteins"/>
    <property type="match status" value="1"/>
</dbReference>
<reference evidence="1 2" key="1">
    <citation type="submission" date="2022-10" db="EMBL/GenBank/DDBJ databases">
        <title>Host association and intracellularity evolved multiple times independently in the Rickettsiales.</title>
        <authorList>
            <person name="Castelli M."/>
            <person name="Nardi T."/>
            <person name="Gammuto L."/>
            <person name="Bellinzona G."/>
            <person name="Sabaneyeva E."/>
            <person name="Potekhin A."/>
            <person name="Serra V."/>
            <person name="Petroni G."/>
            <person name="Sassera D."/>
        </authorList>
    </citation>
    <scope>NUCLEOTIDE SEQUENCE [LARGE SCALE GENOMIC DNA]</scope>
    <source>
        <strain evidence="1 2">Kr 154-4</strain>
    </source>
</reference>
<gene>
    <name evidence="1" type="ORF">Trichorick_01329</name>
</gene>
<sequence length="170" mass="18659">MSFKIIPYQESTPNIDQEAYIADGCIIIGAVTIGTKSSIWFNSVLRGDVAPIIIGENTNIQDGTVIHTSRFNGPVKIGNFVTIGHMALIHACTIQNNAFIGMRATVMDDVVVEEYGFVAAGALITPNKLIKSKELWAGVPAKFIRYITETEIEHMHATNENYVKLANLYS</sequence>
<dbReference type="RefSeq" id="WP_323738192.1">
    <property type="nucleotide sequence ID" value="NZ_CP112932.1"/>
</dbReference>
<dbReference type="CDD" id="cd04645">
    <property type="entry name" value="LbH_gamma_CA_like"/>
    <property type="match status" value="1"/>
</dbReference>
<dbReference type="InterPro" id="IPR050484">
    <property type="entry name" value="Transf_Hexapept/Carb_Anhydrase"/>
</dbReference>
<keyword evidence="2" id="KW-1185">Reference proteome</keyword>
<dbReference type="EMBL" id="CP112932">
    <property type="protein sequence ID" value="WPY01417.1"/>
    <property type="molecule type" value="Genomic_DNA"/>
</dbReference>
<evidence type="ECO:0000313" key="2">
    <source>
        <dbReference type="Proteomes" id="UP001326613"/>
    </source>
</evidence>
<dbReference type="Proteomes" id="UP001326613">
    <property type="component" value="Chromosome"/>
</dbReference>
<organism evidence="1 2">
    <name type="scientific">Candidatus Trichorickettsia mobilis</name>
    <dbReference type="NCBI Taxonomy" id="1346319"/>
    <lineage>
        <taxon>Bacteria</taxon>
        <taxon>Pseudomonadati</taxon>
        <taxon>Pseudomonadota</taxon>
        <taxon>Alphaproteobacteria</taxon>
        <taxon>Rickettsiales</taxon>
        <taxon>Rickettsiaceae</taxon>
        <taxon>Rickettsieae</taxon>
        <taxon>Candidatus Trichorickettsia</taxon>
    </lineage>
</organism>
<dbReference type="InterPro" id="IPR047324">
    <property type="entry name" value="LbH_gamma_CA-like"/>
</dbReference>
<dbReference type="PANTHER" id="PTHR13061:SF29">
    <property type="entry name" value="GAMMA CARBONIC ANHYDRASE-LIKE 1, MITOCHONDRIAL-RELATED"/>
    <property type="match status" value="1"/>
</dbReference>
<protein>
    <submittedName>
        <fullName evidence="1">Gamma carbonic anhydrase family protein</fullName>
    </submittedName>
</protein>
<accession>A0ABZ0UXR4</accession>
<dbReference type="SUPFAM" id="SSF51161">
    <property type="entry name" value="Trimeric LpxA-like enzymes"/>
    <property type="match status" value="1"/>
</dbReference>